<gene>
    <name evidence="1" type="ORF">Tco_1109748</name>
</gene>
<dbReference type="EMBL" id="BQNB010020769">
    <property type="protein sequence ID" value="GJT99409.1"/>
    <property type="molecule type" value="Genomic_DNA"/>
</dbReference>
<reference evidence="1" key="1">
    <citation type="journal article" date="2022" name="Int. J. Mol. Sci.">
        <title>Draft Genome of Tanacetum Coccineum: Genomic Comparison of Closely Related Tanacetum-Family Plants.</title>
        <authorList>
            <person name="Yamashiro T."/>
            <person name="Shiraishi A."/>
            <person name="Nakayama K."/>
            <person name="Satake H."/>
        </authorList>
    </citation>
    <scope>NUCLEOTIDE SEQUENCE</scope>
</reference>
<protein>
    <submittedName>
        <fullName evidence="1">Uncharacterized protein</fullName>
    </submittedName>
</protein>
<dbReference type="Proteomes" id="UP001151760">
    <property type="component" value="Unassembled WGS sequence"/>
</dbReference>
<accession>A0ABQ5II89</accession>
<comment type="caution">
    <text evidence="1">The sequence shown here is derived from an EMBL/GenBank/DDBJ whole genome shotgun (WGS) entry which is preliminary data.</text>
</comment>
<proteinExistence type="predicted"/>
<keyword evidence="2" id="KW-1185">Reference proteome</keyword>
<organism evidence="1 2">
    <name type="scientific">Tanacetum coccineum</name>
    <dbReference type="NCBI Taxonomy" id="301880"/>
    <lineage>
        <taxon>Eukaryota</taxon>
        <taxon>Viridiplantae</taxon>
        <taxon>Streptophyta</taxon>
        <taxon>Embryophyta</taxon>
        <taxon>Tracheophyta</taxon>
        <taxon>Spermatophyta</taxon>
        <taxon>Magnoliopsida</taxon>
        <taxon>eudicotyledons</taxon>
        <taxon>Gunneridae</taxon>
        <taxon>Pentapetalae</taxon>
        <taxon>asterids</taxon>
        <taxon>campanulids</taxon>
        <taxon>Asterales</taxon>
        <taxon>Asteraceae</taxon>
        <taxon>Asteroideae</taxon>
        <taxon>Anthemideae</taxon>
        <taxon>Anthemidinae</taxon>
        <taxon>Tanacetum</taxon>
    </lineage>
</organism>
<evidence type="ECO:0000313" key="1">
    <source>
        <dbReference type="EMBL" id="GJT99409.1"/>
    </source>
</evidence>
<sequence length="72" mass="8551">MLDMISNGVYRADLEVENIINKMRECRLSSRRMGRPKLRWEDKMKNGMKELLLSEDMTSDRSEYRARIRLGG</sequence>
<evidence type="ECO:0000313" key="2">
    <source>
        <dbReference type="Proteomes" id="UP001151760"/>
    </source>
</evidence>
<name>A0ABQ5II89_9ASTR</name>
<reference evidence="1" key="2">
    <citation type="submission" date="2022-01" db="EMBL/GenBank/DDBJ databases">
        <authorList>
            <person name="Yamashiro T."/>
            <person name="Shiraishi A."/>
            <person name="Satake H."/>
            <person name="Nakayama K."/>
        </authorList>
    </citation>
    <scope>NUCLEOTIDE SEQUENCE</scope>
</reference>